<evidence type="ECO:0000313" key="4">
    <source>
        <dbReference type="Proteomes" id="UP000699691"/>
    </source>
</evidence>
<dbReference type="PROSITE" id="PS50975">
    <property type="entry name" value="ATP_GRASP"/>
    <property type="match status" value="1"/>
</dbReference>
<organism evidence="3 4">
    <name type="scientific">candidate division WWE3 bacterium</name>
    <dbReference type="NCBI Taxonomy" id="2053526"/>
    <lineage>
        <taxon>Bacteria</taxon>
        <taxon>Katanobacteria</taxon>
    </lineage>
</organism>
<name>A0A955RWU1_UNCKA</name>
<protein>
    <recommendedName>
        <fullName evidence="2">ATP-grasp domain-containing protein</fullName>
    </recommendedName>
</protein>
<dbReference type="SUPFAM" id="SSF56059">
    <property type="entry name" value="Glutathione synthetase ATP-binding domain-like"/>
    <property type="match status" value="1"/>
</dbReference>
<feature type="domain" description="ATP-grasp" evidence="2">
    <location>
        <begin position="78"/>
        <end position="281"/>
    </location>
</feature>
<gene>
    <name evidence="3" type="ORF">KC573_01150</name>
</gene>
<dbReference type="Proteomes" id="UP000699691">
    <property type="component" value="Unassembled WGS sequence"/>
</dbReference>
<proteinExistence type="predicted"/>
<comment type="caution">
    <text evidence="3">The sequence shown here is derived from an EMBL/GenBank/DDBJ whole genome shotgun (WGS) entry which is preliminary data.</text>
</comment>
<keyword evidence="1" id="KW-0547">Nucleotide-binding</keyword>
<evidence type="ECO:0000256" key="1">
    <source>
        <dbReference type="PROSITE-ProRule" id="PRU00409"/>
    </source>
</evidence>
<dbReference type="GO" id="GO:0005524">
    <property type="term" value="F:ATP binding"/>
    <property type="evidence" value="ECO:0007669"/>
    <property type="project" value="UniProtKB-UniRule"/>
</dbReference>
<reference evidence="3" key="1">
    <citation type="submission" date="2020-04" db="EMBL/GenBank/DDBJ databases">
        <authorList>
            <person name="Zhang T."/>
        </authorList>
    </citation>
    <scope>NUCLEOTIDE SEQUENCE</scope>
    <source>
        <strain evidence="3">HKST-UBA02</strain>
    </source>
</reference>
<keyword evidence="1" id="KW-0067">ATP-binding</keyword>
<dbReference type="EMBL" id="JAGQKY010000032">
    <property type="protein sequence ID" value="MCA9397408.1"/>
    <property type="molecule type" value="Genomic_DNA"/>
</dbReference>
<evidence type="ECO:0000313" key="3">
    <source>
        <dbReference type="EMBL" id="MCA9397408.1"/>
    </source>
</evidence>
<evidence type="ECO:0000259" key="2">
    <source>
        <dbReference type="PROSITE" id="PS50975"/>
    </source>
</evidence>
<accession>A0A955RWU1</accession>
<dbReference type="AlphaFoldDB" id="A0A955RWU1"/>
<dbReference type="Gene3D" id="3.30.470.20">
    <property type="entry name" value="ATP-grasp fold, B domain"/>
    <property type="match status" value="1"/>
</dbReference>
<sequence length="357" mass="41886">MRTLKQNGISFVIIAKDNKDQILKTEYKHNVIVIREEPDLDLKYIRKYFTIITHKLRSKKYLIAPTTEALNRFLQKEREVLSQLGIIVPLCNSDIYNKISDKKTFSDTCRKYGICTPREYVSINDAYFPFVAKPKTYFAHDGTTPTPILIFNEQHKQEFLNSYSEGDFYFQEYIDGRCVYLLYYFHRNGDIYKLSQENFVQQANGKSMIAAVTTNTHTSEVAVNFENLFVALGFYGLVMVEIKLSNNNSYMIEANPRFWGPSQLFVDAGKNLFEAFLHDYKLIESVPPFNKDTHLTRYFWFGGVCNSFRNSGKIIFHNLEEEKFLLDMHLWINAEIFKRADTIEIFKEELKCHQLID</sequence>
<dbReference type="InterPro" id="IPR011761">
    <property type="entry name" value="ATP-grasp"/>
</dbReference>
<dbReference type="GO" id="GO:0046872">
    <property type="term" value="F:metal ion binding"/>
    <property type="evidence" value="ECO:0007669"/>
    <property type="project" value="InterPro"/>
</dbReference>
<reference evidence="3" key="2">
    <citation type="journal article" date="2021" name="Microbiome">
        <title>Successional dynamics and alternative stable states in a saline activated sludge microbial community over 9 years.</title>
        <authorList>
            <person name="Wang Y."/>
            <person name="Ye J."/>
            <person name="Ju F."/>
            <person name="Liu L."/>
            <person name="Boyd J.A."/>
            <person name="Deng Y."/>
            <person name="Parks D.H."/>
            <person name="Jiang X."/>
            <person name="Yin X."/>
            <person name="Woodcroft B.J."/>
            <person name="Tyson G.W."/>
            <person name="Hugenholtz P."/>
            <person name="Polz M.F."/>
            <person name="Zhang T."/>
        </authorList>
    </citation>
    <scope>NUCLEOTIDE SEQUENCE</scope>
    <source>
        <strain evidence="3">HKST-UBA02</strain>
    </source>
</reference>